<reference evidence="10 11" key="1">
    <citation type="submission" date="2023-07" db="EMBL/GenBank/DDBJ databases">
        <title>The novel representative of Negativicutes class, Anaeroselena agilis gen. nov. sp. nov.</title>
        <authorList>
            <person name="Prokofeva M.I."/>
            <person name="Elcheninov A.G."/>
            <person name="Klyukina A."/>
            <person name="Kublanov I.V."/>
            <person name="Frolov E.N."/>
            <person name="Podosokorskaya O.A."/>
        </authorList>
    </citation>
    <scope>NUCLEOTIDE SEQUENCE [LARGE SCALE GENOMIC DNA]</scope>
    <source>
        <strain evidence="10 11">4137-cl</strain>
    </source>
</reference>
<dbReference type="InterPro" id="IPR038763">
    <property type="entry name" value="DHH_sf"/>
</dbReference>
<sequence>MAKPLYVIGHRNPDTDSICSAIAYAHLKKALGEEAVPARAGKINAETKFVLDYFAVEAPVLVTDLHPRADDVMHPAAVTIRPEDTLRELGTVIKRHGVKSVPVVAEDGRLAGIVSVGDLAKRYIEELEMQDLKEAGVTFAGVVSVLDGKLAVGEDPDREVAGKVWIGAAKAETMARVIKPGGVVLVGNREEAQLACIACGISCLIVTGGARVSPAVRDAAGASGAVVIVTPHDTYTAARLLNQSVPVRMVMQREVVAFSPGDLVAEIKNVIVRTKHRNYPVVDQGRLVGILDRDRLIVPEREKVILVDHNERSQAVEGIEEANIVEIIDHHRLGGLETGEPIFIRHEPVGSTATIVANMFWHRGVEIPAPLDGLLLAAVLSDTVLFRSPTATAKDRDTARRLADAAGVDIDSFGQAMFEAGSAPGSLSPGEIIASDLKEFQIGEYRVAIAQVSVMDPGALLAAREKLQAAMEALGRQDDYDLVVLMVTDIVNETSHLVYAGQATSLIPAAFGKAGAGGVLSLPGVMSRKKQVVPPLVEATRG</sequence>
<dbReference type="NCBIfam" id="NF011442">
    <property type="entry name" value="PRK14869.1-4"/>
    <property type="match status" value="1"/>
</dbReference>
<protein>
    <recommendedName>
        <fullName evidence="2">inorganic diphosphatase</fullName>
        <ecNumber evidence="2">3.6.1.1</ecNumber>
    </recommendedName>
    <alternativeName>
        <fullName evidence="6">Pyrophosphate phospho-hydrolase</fullName>
    </alternativeName>
</protein>
<dbReference type="InterPro" id="IPR010766">
    <property type="entry name" value="DRTGG"/>
</dbReference>
<comment type="catalytic activity">
    <reaction evidence="7">
        <text>diphosphate + H2O = 2 phosphate + H(+)</text>
        <dbReference type="Rhea" id="RHEA:24576"/>
        <dbReference type="ChEBI" id="CHEBI:15377"/>
        <dbReference type="ChEBI" id="CHEBI:15378"/>
        <dbReference type="ChEBI" id="CHEBI:33019"/>
        <dbReference type="ChEBI" id="CHEBI:43474"/>
        <dbReference type="EC" id="3.6.1.1"/>
    </reaction>
</comment>
<dbReference type="InterPro" id="IPR004097">
    <property type="entry name" value="DHHA2"/>
</dbReference>
<dbReference type="PROSITE" id="PS51371">
    <property type="entry name" value="CBS"/>
    <property type="match status" value="2"/>
</dbReference>
<dbReference type="Pfam" id="PF01368">
    <property type="entry name" value="DHH"/>
    <property type="match status" value="1"/>
</dbReference>
<dbReference type="Gene3D" id="3.90.1280.20">
    <property type="match status" value="1"/>
</dbReference>
<dbReference type="Gene3D" id="3.10.310.20">
    <property type="entry name" value="DHHA2 domain"/>
    <property type="match status" value="1"/>
</dbReference>
<dbReference type="SMART" id="SM01131">
    <property type="entry name" value="DHHA2"/>
    <property type="match status" value="1"/>
</dbReference>
<proteinExistence type="predicted"/>
<dbReference type="Pfam" id="PF07085">
    <property type="entry name" value="DRTGG"/>
    <property type="match status" value="1"/>
</dbReference>
<dbReference type="Pfam" id="PF02833">
    <property type="entry name" value="DHHA2"/>
    <property type="match status" value="1"/>
</dbReference>
<dbReference type="InterPro" id="IPR001667">
    <property type="entry name" value="DDH_dom"/>
</dbReference>
<keyword evidence="3" id="KW-0479">Metal-binding</keyword>
<dbReference type="Pfam" id="PF00571">
    <property type="entry name" value="CBS"/>
    <property type="match status" value="2"/>
</dbReference>
<dbReference type="PANTHER" id="PTHR12112:SF22">
    <property type="entry name" value="MANGANESE-DEPENDENT INORGANIC PYROPHOSPHATASE-RELATED"/>
    <property type="match status" value="1"/>
</dbReference>
<evidence type="ECO:0000256" key="3">
    <source>
        <dbReference type="ARBA" id="ARBA00022723"/>
    </source>
</evidence>
<dbReference type="RefSeq" id="WP_413778780.1">
    <property type="nucleotide sequence ID" value="NZ_JAUOZS010000001.1"/>
</dbReference>
<dbReference type="InterPro" id="IPR000644">
    <property type="entry name" value="CBS_dom"/>
</dbReference>
<accession>A0ABU3NTR9</accession>
<dbReference type="SMART" id="SM00116">
    <property type="entry name" value="CBS"/>
    <property type="match status" value="2"/>
</dbReference>
<dbReference type="Proteomes" id="UP001254848">
    <property type="component" value="Unassembled WGS sequence"/>
</dbReference>
<gene>
    <name evidence="10" type="ORF">Q4T40_03095</name>
</gene>
<dbReference type="Gene3D" id="3.90.1640.10">
    <property type="entry name" value="inorganic pyrophosphatase (n-terminal core)"/>
    <property type="match status" value="2"/>
</dbReference>
<feature type="domain" description="CBS" evidence="9">
    <location>
        <begin position="251"/>
        <end position="307"/>
    </location>
</feature>
<evidence type="ECO:0000259" key="9">
    <source>
        <dbReference type="PROSITE" id="PS51371"/>
    </source>
</evidence>
<evidence type="ECO:0000256" key="6">
    <source>
        <dbReference type="ARBA" id="ARBA00032535"/>
    </source>
</evidence>
<dbReference type="NCBIfam" id="NF011443">
    <property type="entry name" value="PRK14869.1-5"/>
    <property type="match status" value="1"/>
</dbReference>
<comment type="caution">
    <text evidence="10">The sequence shown here is derived from an EMBL/GenBank/DDBJ whole genome shotgun (WGS) entry which is preliminary data.</text>
</comment>
<evidence type="ECO:0000256" key="7">
    <source>
        <dbReference type="ARBA" id="ARBA00047820"/>
    </source>
</evidence>
<keyword evidence="11" id="KW-1185">Reference proteome</keyword>
<dbReference type="SUPFAM" id="SSF75138">
    <property type="entry name" value="HprK N-terminal domain-like"/>
    <property type="match status" value="1"/>
</dbReference>
<evidence type="ECO:0000256" key="5">
    <source>
        <dbReference type="ARBA" id="ARBA00023211"/>
    </source>
</evidence>
<keyword evidence="4 10" id="KW-0378">Hydrolase</keyword>
<keyword evidence="5" id="KW-0464">Manganese</keyword>
<evidence type="ECO:0000313" key="11">
    <source>
        <dbReference type="Proteomes" id="UP001254848"/>
    </source>
</evidence>
<dbReference type="EMBL" id="JAUOZS010000001">
    <property type="protein sequence ID" value="MDT8900224.1"/>
    <property type="molecule type" value="Genomic_DNA"/>
</dbReference>
<comment type="cofactor">
    <cofactor evidence="1">
        <name>Mn(2+)</name>
        <dbReference type="ChEBI" id="CHEBI:29035"/>
    </cofactor>
</comment>
<organism evidence="10 11">
    <name type="scientific">Anaeroselena agilis</name>
    <dbReference type="NCBI Taxonomy" id="3063788"/>
    <lineage>
        <taxon>Bacteria</taxon>
        <taxon>Bacillati</taxon>
        <taxon>Bacillota</taxon>
        <taxon>Negativicutes</taxon>
        <taxon>Acetonemataceae</taxon>
        <taxon>Anaeroselena</taxon>
    </lineage>
</organism>
<dbReference type="Gene3D" id="3.40.1390.20">
    <property type="entry name" value="HprK N-terminal domain-like"/>
    <property type="match status" value="1"/>
</dbReference>
<evidence type="ECO:0000256" key="4">
    <source>
        <dbReference type="ARBA" id="ARBA00022801"/>
    </source>
</evidence>
<name>A0ABU3NTR9_9FIRM</name>
<dbReference type="EC" id="3.6.1.1" evidence="2"/>
<keyword evidence="8" id="KW-0129">CBS domain</keyword>
<dbReference type="InterPro" id="IPR028979">
    <property type="entry name" value="Ser_kin/Pase_Hpr-like_N_sf"/>
</dbReference>
<dbReference type="InterPro" id="IPR038222">
    <property type="entry name" value="DHHA2_dom_sf"/>
</dbReference>
<dbReference type="InterPro" id="IPR046342">
    <property type="entry name" value="CBS_dom_sf"/>
</dbReference>
<dbReference type="SUPFAM" id="SSF64182">
    <property type="entry name" value="DHH phosphoesterases"/>
    <property type="match status" value="1"/>
</dbReference>
<dbReference type="PANTHER" id="PTHR12112">
    <property type="entry name" value="BNIP - RELATED"/>
    <property type="match status" value="1"/>
</dbReference>
<dbReference type="GO" id="GO:0004427">
    <property type="term" value="F:inorganic diphosphate phosphatase activity"/>
    <property type="evidence" value="ECO:0007669"/>
    <property type="project" value="UniProtKB-EC"/>
</dbReference>
<dbReference type="SUPFAM" id="SSF54631">
    <property type="entry name" value="CBS-domain pair"/>
    <property type="match status" value="1"/>
</dbReference>
<evidence type="ECO:0000256" key="1">
    <source>
        <dbReference type="ARBA" id="ARBA00001936"/>
    </source>
</evidence>
<evidence type="ECO:0000313" key="10">
    <source>
        <dbReference type="EMBL" id="MDT8900224.1"/>
    </source>
</evidence>
<feature type="domain" description="CBS" evidence="9">
    <location>
        <begin position="73"/>
        <end position="129"/>
    </location>
</feature>
<evidence type="ECO:0000256" key="8">
    <source>
        <dbReference type="PROSITE-ProRule" id="PRU00703"/>
    </source>
</evidence>
<evidence type="ECO:0000256" key="2">
    <source>
        <dbReference type="ARBA" id="ARBA00012146"/>
    </source>
</evidence>